<dbReference type="EMBL" id="GBGD01000017">
    <property type="protein sequence ID" value="JAC88872.1"/>
    <property type="molecule type" value="mRNA"/>
</dbReference>
<dbReference type="InterPro" id="IPR000357">
    <property type="entry name" value="HEAT"/>
</dbReference>
<dbReference type="InterPro" id="IPR021133">
    <property type="entry name" value="HEAT_type_2"/>
</dbReference>
<feature type="repeat" description="HEAT" evidence="4">
    <location>
        <begin position="2242"/>
        <end position="2280"/>
    </location>
</feature>
<dbReference type="InterPro" id="IPR011989">
    <property type="entry name" value="ARM-like"/>
</dbReference>
<keyword evidence="3" id="KW-0677">Repeat</keyword>
<evidence type="ECO:0000256" key="2">
    <source>
        <dbReference type="ARBA" id="ARBA00022553"/>
    </source>
</evidence>
<protein>
    <submittedName>
        <fullName evidence="6">Putative translational activator gcn1</fullName>
    </submittedName>
</protein>
<dbReference type="PROSITE" id="PS50077">
    <property type="entry name" value="HEAT_REPEAT"/>
    <property type="match status" value="4"/>
</dbReference>
<dbReference type="InterPro" id="IPR056810">
    <property type="entry name" value="GNC1-like_N"/>
</dbReference>
<dbReference type="GO" id="GO:0005829">
    <property type="term" value="C:cytosol"/>
    <property type="evidence" value="ECO:0007669"/>
    <property type="project" value="TreeGrafter"/>
</dbReference>
<dbReference type="FunFam" id="1.25.10.10:FF:000096">
    <property type="entry name" value="eIF-2-alpha kinase activator gcn1"/>
    <property type="match status" value="1"/>
</dbReference>
<feature type="domain" description="TOG" evidence="5">
    <location>
        <begin position="1347"/>
        <end position="1576"/>
    </location>
</feature>
<accession>A0A069DYI0</accession>
<feature type="repeat" description="HEAT" evidence="4">
    <location>
        <begin position="1517"/>
        <end position="1554"/>
    </location>
</feature>
<dbReference type="Pfam" id="PF24984">
    <property type="entry name" value="HEAT_EF3_GNC1"/>
    <property type="match status" value="1"/>
</dbReference>
<dbReference type="GO" id="GO:0006417">
    <property type="term" value="P:regulation of translation"/>
    <property type="evidence" value="ECO:0007669"/>
    <property type="project" value="TreeGrafter"/>
</dbReference>
<dbReference type="GO" id="GO:0019887">
    <property type="term" value="F:protein kinase regulator activity"/>
    <property type="evidence" value="ECO:0007669"/>
    <property type="project" value="TreeGrafter"/>
</dbReference>
<evidence type="ECO:0000259" key="5">
    <source>
        <dbReference type="SMART" id="SM01349"/>
    </source>
</evidence>
<dbReference type="Pfam" id="PF25801">
    <property type="entry name" value="HEAT_GCN1_C_2"/>
    <property type="match status" value="1"/>
</dbReference>
<organism evidence="6">
    <name type="scientific">Panstrongylus megistus</name>
    <dbReference type="NCBI Taxonomy" id="65343"/>
    <lineage>
        <taxon>Eukaryota</taxon>
        <taxon>Metazoa</taxon>
        <taxon>Ecdysozoa</taxon>
        <taxon>Arthropoda</taxon>
        <taxon>Hexapoda</taxon>
        <taxon>Insecta</taxon>
        <taxon>Pterygota</taxon>
        <taxon>Neoptera</taxon>
        <taxon>Paraneoptera</taxon>
        <taxon>Hemiptera</taxon>
        <taxon>Heteroptera</taxon>
        <taxon>Panheteroptera</taxon>
        <taxon>Cimicomorpha</taxon>
        <taxon>Reduviidae</taxon>
        <taxon>Triatominae</taxon>
        <taxon>Panstrongylus</taxon>
    </lineage>
</organism>
<comment type="similarity">
    <text evidence="1">Belongs to the GCN1 family.</text>
</comment>
<feature type="domain" description="TOG" evidence="5">
    <location>
        <begin position="2228"/>
        <end position="2466"/>
    </location>
</feature>
<dbReference type="Pfam" id="PF23271">
    <property type="entry name" value="HEAT_GCN1"/>
    <property type="match status" value="1"/>
</dbReference>
<feature type="domain" description="TOG" evidence="5">
    <location>
        <begin position="1784"/>
        <end position="2051"/>
    </location>
</feature>
<evidence type="ECO:0000256" key="1">
    <source>
        <dbReference type="ARBA" id="ARBA00007366"/>
    </source>
</evidence>
<dbReference type="PANTHER" id="PTHR23346:SF7">
    <property type="entry name" value="STALLED RIBOSOME SENSOR GCN1"/>
    <property type="match status" value="1"/>
</dbReference>
<dbReference type="SUPFAM" id="SSF48371">
    <property type="entry name" value="ARM repeat"/>
    <property type="match status" value="5"/>
</dbReference>
<dbReference type="SMART" id="SM01349">
    <property type="entry name" value="TOG"/>
    <property type="match status" value="3"/>
</dbReference>
<dbReference type="GO" id="GO:0000226">
    <property type="term" value="P:microtubule cytoskeleton organization"/>
    <property type="evidence" value="ECO:0007669"/>
    <property type="project" value="UniProtKB-ARBA"/>
</dbReference>
<dbReference type="Pfam" id="PF24993">
    <property type="entry name" value="GNC1_N"/>
    <property type="match status" value="1"/>
</dbReference>
<dbReference type="Gene3D" id="1.25.10.10">
    <property type="entry name" value="Leucine-rich Repeat Variant"/>
    <property type="match status" value="7"/>
</dbReference>
<reference evidence="6" key="1">
    <citation type="journal article" date="2015" name="J. Med. Entomol.">
        <title>A Deep Insight Into the Sialotranscriptome of the Chagas Disease Vector, Panstrongylus megistus (Hemiptera: Heteroptera).</title>
        <authorList>
            <person name="Ribeiro J.M."/>
            <person name="Schwarz A."/>
            <person name="Francischetti I.M."/>
        </authorList>
    </citation>
    <scope>NUCLEOTIDE SEQUENCE</scope>
    <source>
        <tissue evidence="6">Salivary glands</tissue>
    </source>
</reference>
<dbReference type="PANTHER" id="PTHR23346">
    <property type="entry name" value="TRANSLATIONAL ACTIVATOR GCN1-RELATED"/>
    <property type="match status" value="1"/>
</dbReference>
<dbReference type="FunFam" id="1.25.10.10:FF:000162">
    <property type="entry name" value="GCN1, eIF2 alpha kinase activator homolog"/>
    <property type="match status" value="1"/>
</dbReference>
<dbReference type="InterPro" id="IPR034085">
    <property type="entry name" value="TOG"/>
</dbReference>
<dbReference type="InterPro" id="IPR016024">
    <property type="entry name" value="ARM-type_fold"/>
</dbReference>
<dbReference type="FunFam" id="1.25.10.10:FF:000090">
    <property type="entry name" value="eIF-2-alpha kinase activator GCN1"/>
    <property type="match status" value="1"/>
</dbReference>
<dbReference type="Pfam" id="PF02985">
    <property type="entry name" value="HEAT"/>
    <property type="match status" value="1"/>
</dbReference>
<name>A0A069DYI0_9HEMI</name>
<feature type="repeat" description="HEAT" evidence="4">
    <location>
        <begin position="1984"/>
        <end position="2021"/>
    </location>
</feature>
<proteinExistence type="evidence at transcript level"/>
<dbReference type="GO" id="GO:0034198">
    <property type="term" value="P:cellular response to amino acid starvation"/>
    <property type="evidence" value="ECO:0007669"/>
    <property type="project" value="TreeGrafter"/>
</dbReference>
<sequence length="2647" mass="291124">MTSTDDLSKVLKDLPLRVQTASLSERKLIFENVKSIVAKPGFNENIVRGTCKVLQLTLPRYRDSDSQRYVLSIISSLSSVHPKWTFKHLSPILNEVAAVYASITATKSTAQSCLHALSWSSLLIVNSLNKCEGNSTEEDFQKIVNAQSVLFSTILASGNGKKSEKGQHMLSNMWKSNKDFLIPLYVKGVCKLPDCTHSIVFGAFFVKFLHENKLNEHINEVKIKLMEMMVKVVISSKTRIPTYIAVACRPVLLLASHDDFSNVLLPTLQKAMLRNPELILYVLGKLLANVSLDLSKYSLNLGKTIAASLCSNDDDCRAQAADAIKSLSIQCSDPDAVGALADYLFQLFNGSQGKITVSSHKITILQAIGNLSYNAVTGSSIQQLTQNVAEQFIKILEVEVHEKSLIYCLEMMSLWCSKFTLNIPPKVISWFDKGISLKTSTSLVRAAYIGVLSVCCQSATASQTTQYIPLLVKCVEKAAAQPTQVAIVMEGLSAACLLLKMATLDSVDSKLAPLYNIILDMDKQVFISEKFLLQASCDALCQVVSLCEKILMEHVAQLMGNPKPLYRTLVICLTTRAVKAKCKPILHRMFSSLQGTQIATALLDEFTNLLISNKFQCTGKDNKENSDSQMELKPRHLVDAITVMCSGTNLSKEDKKLLAFHSILACHHPLIESAQSKLWLKIIKYFKLHPSKFVAHYNEKFINLLVNDFTPHPSYERSLSTITELNPNAVIPPVLDYVITLLSDPELLNVSAQDYAIFKSPPGELFDKSVLAHQDETTMNIKNMKRESKVYSYKEQQEEIALRKELEEKKRKEGKLAQPELTPKQKEIIRIQLEKEAAVRERLTRAENKLIKAYHIIVSVCNGSSLQLALQFPSLIPLVVKGLNSPLCAGLLSKLYLYFRKPAFICVPVSNITVDRVANTTLRLLKPKCELDPAWEDQDIGKAMTWAVTEMEKEGKMITAPALSYILPMIQCITQIVPPTSPLLTNSIQLLSKQCRLRASNIQPDLHSPQLLPRKQIMLLCIDLISSTAGRIQQQASSCLLDVASASSGGTGCSVATPDEIGCLLTALQHSSHHVRDAALRALYALVQVFPKSKKNADLAFQIVKRIWVARWDVVVENREIAHKLWEIANLDSHIPGLSEGLLVDIVHPVVEIQQAAAYALAALLQQSKKQDIDIILRMLLDIYNDKYNMVPARVDSLGRIVEKPIDTWEPRSGVALALQQLAPLLTPNSVSDLAKFYVDKGLGDRSDTVRNNMLAAALAAVDLHGKECVNSLLSIFEPVLDKGPDCSSYDAVRQSVVILMGSLARHLDKDDKKVKPIVAKLIDALSTPSQQVQEAVANCLPALVPSIKDEAPTLVQKLLNQLLSSESYGQRKGAAYGLAGIVKGMGILVLKQLDIMTTLTTAIQDKKNYRHREGALFAFEMLCSVLGRLFEPYIVHVLPHLLLCFGDGNQYVRDATDDCAKVVMSKLSAHGVKLVLPSLLAALEKDSWRTKTGSVELLGAMAYCAPKQLSSCLPSIVPKLIEVLSDSHVKVQTAGTEALKQIGSVIRNPEIQAIVPVLLEALQDPSNKTAMCLQTLLDTQFVHFIDAPSLALIMPVVQRAFMDRSTETRKMAAQIIGNMYSLTDQKDLTPYLPTIIPGLKTSLLDPVPEVRSVSARALGAMVRGMGEASFEDLLPWLMKTLTSETSSVDRSGAAQGLSEVVGGLGVEKLHKLMPEIISTAERSDIAPHVKDGYIMMFIYMPVVFTNEFTPYIGEIIIPILKALADENEYVRDTALKAGQRIVNLYADSAITLLLPELEKGLFDDNWRIRYSSVQLLGDLLYRISGVSGKMSTETANEDDNFGTEQSHKAIIGALGAERRNRVLAGLYMGRSDVALMVRQAALHVWKVVVTNTPRTLREILPTLFSLLLGCLASTSHDKRQVAAKTLGDLVRKLGERVLPEIIPILEQGLESDQPDQRQGVCIGLSEMMTSTSRDMVLTFVNSLVPTVRKALCDPLPEVRQAAAKTFDSLHSTVGVRALDDILPPMLHQLNNPESEVAEWTLDGLRQVMAIKSRVVLPYLIPQLTVTPINTKALSILASVAGEALTKYLHKILPALLTALASSEGSSQEIEYCQAVVLSVTDEAGIRAIVDQLVEVGKCDNVETRKAAATLLCSFCTHSRADYSQHVSQLLRGLITNFTDHDPVVLQMSWDALSAVTKSLDPSQQIQYVGDIRQAIKFAASDLKSGDTLLPGLCLPKGITPILPIFRESILNGSPEIKEAAAQGLGEVISLTTAQSLQPSVIHITGPLIRILGDRFPPSVKAAVLHTLATLLAKVGMMLKQFLPQLQTTFLKALNDGNRLVRLKAATALSYLITIHTRPDPLFSELHNSVKSAEEPAVRETMMQALRGVVSAAGEKMSEPVLKPIHLSLLSMLSHSEDATRTGAAGCVGALTRWLSPEQLALTLNDNLLVDDVTVEWTLRHGRSAALFVALKEAPEKVYVPEYKEKIHKVILSFIAADRIPIAMNGVRGCGYLFDHLFSNCETLPQPLLSPFVRSMNHPSNEVKQLLARACSYLGRREITSPEFLKSAIPMLVNGTKEKNGYVKANSELSLVAVLRLRHGDEKLQWCMSLLDPGAAEALSDVITKVLRKVAIQPEGKAEELDDTLLT</sequence>
<dbReference type="Pfam" id="PF24987">
    <property type="entry name" value="HEAT_EF3_N"/>
    <property type="match status" value="3"/>
</dbReference>
<evidence type="ECO:0000256" key="3">
    <source>
        <dbReference type="ARBA" id="ARBA00022737"/>
    </source>
</evidence>
<feature type="repeat" description="HEAT" evidence="4">
    <location>
        <begin position="1636"/>
        <end position="1674"/>
    </location>
</feature>
<dbReference type="InterPro" id="IPR057546">
    <property type="entry name" value="HEAT_GCN1"/>
</dbReference>
<keyword evidence="2" id="KW-0597">Phosphoprotein</keyword>
<evidence type="ECO:0000256" key="4">
    <source>
        <dbReference type="PROSITE-ProRule" id="PRU00103"/>
    </source>
</evidence>
<evidence type="ECO:0000313" key="6">
    <source>
        <dbReference type="EMBL" id="JAC88872.1"/>
    </source>
</evidence>